<sequence length="388" mass="43288">MSGAVKRAGSLMKKLEYVAASSIRPRPSFRVIDGNGRIDKTGRKYENVMPPETRKEVYKTMVKTSIMDDIFYLAQRQGRISFYMTCSGEEASVVASAAALNQSDEVFAQYREQGLFLWRGFGLDEVASQCCSTARDPGKGRQMPVHYGSKELHIHTISSPLGTQLPHAVGAAYHMKLKEEKRIAACYFGEGAASEGDFHAALNFASTLQCPVLFLCRNNGYAISTPTEEQYHGDGVLSRGQGYGIDALRVDGNDAIAVYAAVADARSKCLSTQSPVLLELVTYRIGHHSTSDDSTRYRDPDELQSAGHQLSAIERFRAYLYSRKLWTDQEDREFREHVRAECLHALETAERERKPAVAGMMTDVYQNVPKHLHEQQYAALHQMGVDDL</sequence>
<dbReference type="AlphaFoldDB" id="A0A7S2ZQX0"/>
<dbReference type="InterPro" id="IPR029061">
    <property type="entry name" value="THDP-binding"/>
</dbReference>
<comment type="cofactor">
    <cofactor evidence="2">
        <name>thiamine diphosphate</name>
        <dbReference type="ChEBI" id="CHEBI:58937"/>
    </cofactor>
</comment>
<dbReference type="GO" id="GO:0003863">
    <property type="term" value="F:branched-chain 2-oxo acid dehydrogenase activity"/>
    <property type="evidence" value="ECO:0007669"/>
    <property type="project" value="UniProtKB-EC"/>
</dbReference>
<evidence type="ECO:0000313" key="4">
    <source>
        <dbReference type="EMBL" id="CAE0048412.1"/>
    </source>
</evidence>
<keyword evidence="2" id="KW-0786">Thiamine pyrophosphate</keyword>
<dbReference type="InterPro" id="IPR050771">
    <property type="entry name" value="Alpha-ketoacid_DH_E1_comp"/>
</dbReference>
<evidence type="ECO:0000256" key="1">
    <source>
        <dbReference type="ARBA" id="ARBA00023002"/>
    </source>
</evidence>
<name>A0A7S2ZQX0_9RHOD</name>
<comment type="function">
    <text evidence="2">The branched-chain alpha-keto dehydrogenase complex catalyzes the overall conversion of alpha-keto acids to acyl-CoA and CO(2). It contains multiple copies of three enzymatic components: branched-chain alpha-keto acid decarboxylase (E1), lipoamide acyltransferase (E2) and lipoamide dehydrogenase (E3).</text>
</comment>
<dbReference type="EMBL" id="HBHW01021241">
    <property type="protein sequence ID" value="CAE0048412.1"/>
    <property type="molecule type" value="Transcribed_RNA"/>
</dbReference>
<feature type="domain" description="Dehydrogenase E1 component" evidence="3">
    <location>
        <begin position="58"/>
        <end position="356"/>
    </location>
</feature>
<dbReference type="GO" id="GO:0009083">
    <property type="term" value="P:branched-chain amino acid catabolic process"/>
    <property type="evidence" value="ECO:0007669"/>
    <property type="project" value="TreeGrafter"/>
</dbReference>
<proteinExistence type="inferred from homology"/>
<dbReference type="PANTHER" id="PTHR43380">
    <property type="entry name" value="2-OXOISOVALERATE DEHYDROGENASE SUBUNIT ALPHA, MITOCHONDRIAL"/>
    <property type="match status" value="1"/>
</dbReference>
<comment type="similarity">
    <text evidence="2">Belongs to the BCKDHA family.</text>
</comment>
<dbReference type="SUPFAM" id="SSF52518">
    <property type="entry name" value="Thiamin diphosphate-binding fold (THDP-binding)"/>
    <property type="match status" value="1"/>
</dbReference>
<reference evidence="4" key="1">
    <citation type="submission" date="2021-01" db="EMBL/GenBank/DDBJ databases">
        <authorList>
            <person name="Corre E."/>
            <person name="Pelletier E."/>
            <person name="Niang G."/>
            <person name="Scheremetjew M."/>
            <person name="Finn R."/>
            <person name="Kale V."/>
            <person name="Holt S."/>
            <person name="Cochrane G."/>
            <person name="Meng A."/>
            <person name="Brown T."/>
            <person name="Cohen L."/>
        </authorList>
    </citation>
    <scope>NUCLEOTIDE SEQUENCE</scope>
    <source>
        <strain evidence="4">CCMP 769</strain>
    </source>
</reference>
<accession>A0A7S2ZQX0</accession>
<dbReference type="FunFam" id="3.40.50.970:FF:000108">
    <property type="entry name" value="2-oxoisovalerate dehydrogenase subunit alpha"/>
    <property type="match status" value="1"/>
</dbReference>
<dbReference type="Gene3D" id="3.40.50.970">
    <property type="match status" value="1"/>
</dbReference>
<protein>
    <recommendedName>
        <fullName evidence="2">2-oxoisovalerate dehydrogenase subunit alpha</fullName>
        <ecNumber evidence="2">1.2.4.4</ecNumber>
    </recommendedName>
    <alternativeName>
        <fullName evidence="2">Branched-chain alpha-keto acid dehydrogenase E1 component alpha chain</fullName>
    </alternativeName>
</protein>
<comment type="catalytic activity">
    <reaction evidence="2">
        <text>N(6)-[(R)-lipoyl]-L-lysyl-[protein] + 3-methyl-2-oxobutanoate + H(+) = N(6)-[(R)-S(8)-2-methylpropanoyldihydrolipoyl]-L-lysyl-[protein] + CO2</text>
        <dbReference type="Rhea" id="RHEA:13457"/>
        <dbReference type="Rhea" id="RHEA-COMP:10474"/>
        <dbReference type="Rhea" id="RHEA-COMP:10497"/>
        <dbReference type="ChEBI" id="CHEBI:11851"/>
        <dbReference type="ChEBI" id="CHEBI:15378"/>
        <dbReference type="ChEBI" id="CHEBI:16526"/>
        <dbReference type="ChEBI" id="CHEBI:83099"/>
        <dbReference type="ChEBI" id="CHEBI:83142"/>
        <dbReference type="EC" id="1.2.4.4"/>
    </reaction>
</comment>
<dbReference type="EC" id="1.2.4.4" evidence="2"/>
<evidence type="ECO:0000256" key="2">
    <source>
        <dbReference type="RuleBase" id="RU365014"/>
    </source>
</evidence>
<dbReference type="CDD" id="cd02000">
    <property type="entry name" value="TPP_E1_PDC_ADC_BCADC"/>
    <property type="match status" value="1"/>
</dbReference>
<organism evidence="4">
    <name type="scientific">Rhodosorus marinus</name>
    <dbReference type="NCBI Taxonomy" id="101924"/>
    <lineage>
        <taxon>Eukaryota</taxon>
        <taxon>Rhodophyta</taxon>
        <taxon>Stylonematophyceae</taxon>
        <taxon>Stylonematales</taxon>
        <taxon>Stylonemataceae</taxon>
        <taxon>Rhodosorus</taxon>
    </lineage>
</organism>
<keyword evidence="1 2" id="KW-0560">Oxidoreductase</keyword>
<dbReference type="InterPro" id="IPR001017">
    <property type="entry name" value="DH_E1"/>
</dbReference>
<evidence type="ECO:0000259" key="3">
    <source>
        <dbReference type="Pfam" id="PF00676"/>
    </source>
</evidence>
<dbReference type="PANTHER" id="PTHR43380:SF1">
    <property type="entry name" value="2-OXOISOVALERATE DEHYDROGENASE SUBUNIT ALPHA, MITOCHONDRIAL"/>
    <property type="match status" value="1"/>
</dbReference>
<gene>
    <name evidence="4" type="ORF">RMAR00112_LOCUS16401</name>
</gene>
<dbReference type="Pfam" id="PF00676">
    <property type="entry name" value="E1_dh"/>
    <property type="match status" value="1"/>
</dbReference>